<dbReference type="Proteomes" id="UP000799538">
    <property type="component" value="Unassembled WGS sequence"/>
</dbReference>
<sequence>MPSTMSLPPLLALLSRVFSRPFSRVSSRLFSQVFPRPFSRPFPRPFSRPFARPLPQTNLVSLGAVDLPFTAISTLSMISVKSLKTDKSSSSGNSIAVPRATLPSTRNSLVRVLCTLWNQGRNFTIVVLML</sequence>
<protein>
    <submittedName>
        <fullName evidence="1">Uncharacterized protein</fullName>
    </submittedName>
</protein>
<proteinExistence type="predicted"/>
<dbReference type="EMBL" id="ML992508">
    <property type="protein sequence ID" value="KAF2222416.1"/>
    <property type="molecule type" value="Genomic_DNA"/>
</dbReference>
<evidence type="ECO:0000313" key="2">
    <source>
        <dbReference type="Proteomes" id="UP000799538"/>
    </source>
</evidence>
<reference evidence="2" key="1">
    <citation type="journal article" date="2020" name="Stud. Mycol.">
        <title>101 Dothideomycetes genomes: A test case for predicting lifestyles and emergence of pathogens.</title>
        <authorList>
            <person name="Haridas S."/>
            <person name="Albert R."/>
            <person name="Binder M."/>
            <person name="Bloem J."/>
            <person name="LaButti K."/>
            <person name="Salamov A."/>
            <person name="Andreopoulos B."/>
            <person name="Baker S."/>
            <person name="Barry K."/>
            <person name="Bills G."/>
            <person name="Bluhm B."/>
            <person name="Cannon C."/>
            <person name="Castanera R."/>
            <person name="Culley D."/>
            <person name="Daum C."/>
            <person name="Ezra D."/>
            <person name="Gonzalez J."/>
            <person name="Henrissat B."/>
            <person name="Kuo A."/>
            <person name="Liang C."/>
            <person name="Lipzen A."/>
            <person name="Lutzoni F."/>
            <person name="Magnuson J."/>
            <person name="Mondo S."/>
            <person name="Nolan M."/>
            <person name="Ohm R."/>
            <person name="Pangilinan J."/>
            <person name="Park H.-J."/>
            <person name="Ramirez L."/>
            <person name="Alfaro M."/>
            <person name="Sun H."/>
            <person name="Tritt A."/>
            <person name="Yoshinaga Y."/>
            <person name="Zwiers L.-H."/>
            <person name="Turgeon B."/>
            <person name="Goodwin S."/>
            <person name="Spatafora J."/>
            <person name="Crous P."/>
            <person name="Grigoriev I."/>
        </authorList>
    </citation>
    <scope>NUCLEOTIDE SEQUENCE [LARGE SCALE GENOMIC DNA]</scope>
    <source>
        <strain evidence="2">CECT 20119</strain>
    </source>
</reference>
<accession>A0A6A6G9H4</accession>
<name>A0A6A6G9H4_9PEZI</name>
<gene>
    <name evidence="1" type="ORF">BDZ85DRAFT_263621</name>
</gene>
<dbReference type="AlphaFoldDB" id="A0A6A6G9H4"/>
<organism evidence="1 2">
    <name type="scientific">Elsinoe ampelina</name>
    <dbReference type="NCBI Taxonomy" id="302913"/>
    <lineage>
        <taxon>Eukaryota</taxon>
        <taxon>Fungi</taxon>
        <taxon>Dikarya</taxon>
        <taxon>Ascomycota</taxon>
        <taxon>Pezizomycotina</taxon>
        <taxon>Dothideomycetes</taxon>
        <taxon>Dothideomycetidae</taxon>
        <taxon>Myriangiales</taxon>
        <taxon>Elsinoaceae</taxon>
        <taxon>Elsinoe</taxon>
    </lineage>
</organism>
<keyword evidence="2" id="KW-1185">Reference proteome</keyword>
<evidence type="ECO:0000313" key="1">
    <source>
        <dbReference type="EMBL" id="KAF2222416.1"/>
    </source>
</evidence>